<proteinExistence type="predicted"/>
<evidence type="ECO:0000313" key="7">
    <source>
        <dbReference type="Proteomes" id="UP000009881"/>
    </source>
</evidence>
<dbReference type="SUPFAM" id="SSF53335">
    <property type="entry name" value="S-adenosyl-L-methionine-dependent methyltransferases"/>
    <property type="match status" value="1"/>
</dbReference>
<dbReference type="PANTHER" id="PTHR43712:SF2">
    <property type="entry name" value="O-METHYLTRANSFERASE CICE"/>
    <property type="match status" value="1"/>
</dbReference>
<evidence type="ECO:0000259" key="4">
    <source>
        <dbReference type="Pfam" id="PF00891"/>
    </source>
</evidence>
<dbReference type="PATRIC" id="fig|1238182.3.peg.219"/>
<dbReference type="InterPro" id="IPR036388">
    <property type="entry name" value="WH-like_DNA-bd_sf"/>
</dbReference>
<dbReference type="GO" id="GO:0046983">
    <property type="term" value="F:protein dimerization activity"/>
    <property type="evidence" value="ECO:0007669"/>
    <property type="project" value="InterPro"/>
</dbReference>
<dbReference type="eggNOG" id="COG2813">
    <property type="taxonomic scope" value="Bacteria"/>
</dbReference>
<keyword evidence="2 6" id="KW-0808">Transferase</keyword>
<dbReference type="PANTHER" id="PTHR43712">
    <property type="entry name" value="PUTATIVE (AFU_ORTHOLOGUE AFUA_4G14580)-RELATED"/>
    <property type="match status" value="1"/>
</dbReference>
<name>K9HRC7_9PROT</name>
<dbReference type="InterPro" id="IPR029063">
    <property type="entry name" value="SAM-dependent_MTases_sf"/>
</dbReference>
<gene>
    <name evidence="6" type="ORF">C882_1681</name>
</gene>
<dbReference type="InterPro" id="IPR001077">
    <property type="entry name" value="COMT_C"/>
</dbReference>
<evidence type="ECO:0000313" key="6">
    <source>
        <dbReference type="EMBL" id="EKV32843.1"/>
    </source>
</evidence>
<dbReference type="PROSITE" id="PS51683">
    <property type="entry name" value="SAM_OMT_II"/>
    <property type="match status" value="1"/>
</dbReference>
<dbReference type="CDD" id="cd02440">
    <property type="entry name" value="AdoMet_MTases"/>
    <property type="match status" value="1"/>
</dbReference>
<accession>K9HRC7</accession>
<sequence length="388" mass="42061">MTEAVLPERRGGLRDRLAAWRDRTLADPRFQRWASGFPLTRPVARRRTRALFDLCAGFVYAQTLAACVELKLFPLLRNGPRSTDSLAPDLRLSPAAAERLLKAAAALELVSARRDGRWSLGPLGAAMLGNPGVEAMVRHHAMLYRDMADPVGLLRGERRETALASYWPYARADDPAALDRDQVADYSALMSASQHLVAEDVLDAFPLDGFNRLMDVGGGDGTFLRAVAARSATPDLILFDLPPVAALARESFAKAGLSDRARAVGGTIFREPLPKGADAVTLIRVLHDHDDAAARTILRAVAGALPPGGTLLVAEPMSGTPGGAPITDAYFGFYLLAMGSGHTRTPVRLREMLREAGFGAIREPRTRRPLMTRLLVSRRNDTLTDNTP</sequence>
<dbReference type="SUPFAM" id="SSF46785">
    <property type="entry name" value="Winged helix' DNA-binding domain"/>
    <property type="match status" value="1"/>
</dbReference>
<dbReference type="STRING" id="1238182.C882_1681"/>
<keyword evidence="3" id="KW-0949">S-adenosyl-L-methionine</keyword>
<dbReference type="Gene3D" id="1.10.287.1350">
    <property type="match status" value="1"/>
</dbReference>
<reference evidence="6 7" key="1">
    <citation type="journal article" date="2013" name="Genome Announc.">
        <title>Draft Genome Sequence of an Alphaproteobacterium, Caenispirillum salinarum AK4(T), Isolated from a Solar Saltern.</title>
        <authorList>
            <person name="Khatri I."/>
            <person name="Singh A."/>
            <person name="Korpole S."/>
            <person name="Pinnaka A.K."/>
            <person name="Subramanian S."/>
        </authorList>
    </citation>
    <scope>NUCLEOTIDE SEQUENCE [LARGE SCALE GENOMIC DNA]</scope>
    <source>
        <strain evidence="6 7">AK4</strain>
    </source>
</reference>
<dbReference type="InterPro" id="IPR012967">
    <property type="entry name" value="COMT_dimerisation"/>
</dbReference>
<evidence type="ECO:0000259" key="5">
    <source>
        <dbReference type="Pfam" id="PF08100"/>
    </source>
</evidence>
<dbReference type="GO" id="GO:0008171">
    <property type="term" value="F:O-methyltransferase activity"/>
    <property type="evidence" value="ECO:0007669"/>
    <property type="project" value="InterPro"/>
</dbReference>
<keyword evidence="7" id="KW-1185">Reference proteome</keyword>
<dbReference type="Gene3D" id="1.10.10.10">
    <property type="entry name" value="Winged helix-like DNA-binding domain superfamily/Winged helix DNA-binding domain"/>
    <property type="match status" value="1"/>
</dbReference>
<organism evidence="6 7">
    <name type="scientific">Caenispirillum salinarum AK4</name>
    <dbReference type="NCBI Taxonomy" id="1238182"/>
    <lineage>
        <taxon>Bacteria</taxon>
        <taxon>Pseudomonadati</taxon>
        <taxon>Pseudomonadota</taxon>
        <taxon>Alphaproteobacteria</taxon>
        <taxon>Rhodospirillales</taxon>
        <taxon>Novispirillaceae</taxon>
        <taxon>Caenispirillum</taxon>
    </lineage>
</organism>
<dbReference type="Pfam" id="PF00891">
    <property type="entry name" value="Methyltransf_2"/>
    <property type="match status" value="1"/>
</dbReference>
<dbReference type="InterPro" id="IPR036390">
    <property type="entry name" value="WH_DNA-bd_sf"/>
</dbReference>
<comment type="caution">
    <text evidence="6">The sequence shown here is derived from an EMBL/GenBank/DDBJ whole genome shotgun (WGS) entry which is preliminary data.</text>
</comment>
<protein>
    <submittedName>
        <fullName evidence="6">Hydroxyneurosporene methyltransferase</fullName>
    </submittedName>
</protein>
<dbReference type="Proteomes" id="UP000009881">
    <property type="component" value="Unassembled WGS sequence"/>
</dbReference>
<dbReference type="EMBL" id="ANHY01000002">
    <property type="protein sequence ID" value="EKV32843.1"/>
    <property type="molecule type" value="Genomic_DNA"/>
</dbReference>
<evidence type="ECO:0000256" key="3">
    <source>
        <dbReference type="ARBA" id="ARBA00022691"/>
    </source>
</evidence>
<dbReference type="InterPro" id="IPR016461">
    <property type="entry name" value="COMT-like"/>
</dbReference>
<evidence type="ECO:0000256" key="2">
    <source>
        <dbReference type="ARBA" id="ARBA00022679"/>
    </source>
</evidence>
<dbReference type="RefSeq" id="WP_009538670.1">
    <property type="nucleotide sequence ID" value="NZ_ANHY01000002.1"/>
</dbReference>
<keyword evidence="1 6" id="KW-0489">Methyltransferase</keyword>
<dbReference type="Gene3D" id="3.40.50.150">
    <property type="entry name" value="Vaccinia Virus protein VP39"/>
    <property type="match status" value="1"/>
</dbReference>
<evidence type="ECO:0000256" key="1">
    <source>
        <dbReference type="ARBA" id="ARBA00022603"/>
    </source>
</evidence>
<dbReference type="GO" id="GO:0032259">
    <property type="term" value="P:methylation"/>
    <property type="evidence" value="ECO:0007669"/>
    <property type="project" value="UniProtKB-KW"/>
</dbReference>
<feature type="domain" description="O-methyltransferase dimerisation" evidence="5">
    <location>
        <begin position="53"/>
        <end position="128"/>
    </location>
</feature>
<dbReference type="Pfam" id="PF08100">
    <property type="entry name" value="Dimerisation"/>
    <property type="match status" value="1"/>
</dbReference>
<dbReference type="AlphaFoldDB" id="K9HRC7"/>
<dbReference type="OrthoDB" id="7418600at2"/>
<feature type="domain" description="O-methyltransferase C-terminal" evidence="4">
    <location>
        <begin position="179"/>
        <end position="358"/>
    </location>
</feature>